<name>A0A2H3C0B2_9AGAR</name>
<dbReference type="EMBL" id="KZ293416">
    <property type="protein sequence ID" value="PBK76515.1"/>
    <property type="molecule type" value="Genomic_DNA"/>
</dbReference>
<dbReference type="STRING" id="1076256.A0A2H3C0B2"/>
<accession>A0A2H3C0B2</accession>
<dbReference type="InterPro" id="IPR051092">
    <property type="entry name" value="FYVE_RhoGEF_PH"/>
</dbReference>
<sequence length="632" mass="69551">MSDECSTAPSLVDSSDLSTPELSPPASDSESSNDGAFFSALSSSDETPDVMTDISVHISSKTKSPIALKFPTMNVQYTSPEKILRVGKNTRPRAPPRRPAPLPLVDSLPSSPTYSRPRKLQKPKRNFSESDSAPSSPSFFSRPVGLLRWATGYAPIKPSYRTRRSSLPSIPSASTFPTHNHNVRTRANERTVKFQSPLHEENSRCSHRRRDRSPYPNRSASTDALVSLAWTGEFPSSASLNAKSNMGDTFFYSSMGIATTSLKNGWKSTWSFSGDRADDWEDAAEDRDTALVSSPIATPLLSPQYRKDPTKGHHRRWTLAMAIADDGISDEMLIDELERMRTVEKMWQWERRRSVMTPSTASTISTADSRTPLVDAEHDEHATLKPSLPCLSDPALSAVWQNARRALLICREFIRTERHYLLAIRNLSASDTLTTPPALMLTYLPALIEASEELLRRLESNPSAQGVANAFLSCEDKLDAALVGWCGVVGGFFVGADEGVVKRERASSATTSRVDADAANGIIKRRVNSWGKRINSIKALGGSTPSAPSQESHKLPSKRERSRPAVRDLAILPTQRIMRYTLLLKDLYSHTPIGNSSRDGVEKAMSAAISLAQKCDRAQGNAAFLHKPTKNK</sequence>
<reference evidence="4" key="1">
    <citation type="journal article" date="2017" name="Nat. Ecol. Evol.">
        <title>Genome expansion and lineage-specific genetic innovations in the forest pathogenic fungi Armillaria.</title>
        <authorList>
            <person name="Sipos G."/>
            <person name="Prasanna A.N."/>
            <person name="Walter M.C."/>
            <person name="O'Connor E."/>
            <person name="Balint B."/>
            <person name="Krizsan K."/>
            <person name="Kiss B."/>
            <person name="Hess J."/>
            <person name="Varga T."/>
            <person name="Slot J."/>
            <person name="Riley R."/>
            <person name="Boka B."/>
            <person name="Rigling D."/>
            <person name="Barry K."/>
            <person name="Lee J."/>
            <person name="Mihaltcheva S."/>
            <person name="LaButti K."/>
            <person name="Lipzen A."/>
            <person name="Waldron R."/>
            <person name="Moloney N.M."/>
            <person name="Sperisen C."/>
            <person name="Kredics L."/>
            <person name="Vagvoelgyi C."/>
            <person name="Patrignani A."/>
            <person name="Fitzpatrick D."/>
            <person name="Nagy I."/>
            <person name="Doyle S."/>
            <person name="Anderson J.B."/>
            <person name="Grigoriev I.V."/>
            <person name="Gueldener U."/>
            <person name="Muensterkoetter M."/>
            <person name="Nagy L.G."/>
        </authorList>
    </citation>
    <scope>NUCLEOTIDE SEQUENCE [LARGE SCALE GENOMIC DNA]</scope>
    <source>
        <strain evidence="4">28-4</strain>
    </source>
</reference>
<feature type="compositionally biased region" description="Low complexity" evidence="1">
    <location>
        <begin position="129"/>
        <end position="139"/>
    </location>
</feature>
<feature type="region of interest" description="Disordered" evidence="1">
    <location>
        <begin position="81"/>
        <end position="139"/>
    </location>
</feature>
<feature type="compositionally biased region" description="Basic residues" evidence="1">
    <location>
        <begin position="116"/>
        <end position="125"/>
    </location>
</feature>
<dbReference type="Proteomes" id="UP000218334">
    <property type="component" value="Unassembled WGS sequence"/>
</dbReference>
<proteinExistence type="predicted"/>
<dbReference type="Pfam" id="PF00621">
    <property type="entry name" value="RhoGEF"/>
    <property type="match status" value="1"/>
</dbReference>
<evidence type="ECO:0000259" key="2">
    <source>
        <dbReference type="PROSITE" id="PS50010"/>
    </source>
</evidence>
<feature type="compositionally biased region" description="Basic and acidic residues" evidence="1">
    <location>
        <begin position="551"/>
        <end position="564"/>
    </location>
</feature>
<dbReference type="InterPro" id="IPR035899">
    <property type="entry name" value="DBL_dom_sf"/>
</dbReference>
<protein>
    <recommendedName>
        <fullName evidence="2">DH domain-containing protein</fullName>
    </recommendedName>
</protein>
<dbReference type="PANTHER" id="PTHR12673">
    <property type="entry name" value="FACIOGENITAL DYSPLASIA PROTEIN"/>
    <property type="match status" value="1"/>
</dbReference>
<feature type="region of interest" description="Disordered" evidence="1">
    <location>
        <begin position="539"/>
        <end position="564"/>
    </location>
</feature>
<feature type="region of interest" description="Disordered" evidence="1">
    <location>
        <begin position="1"/>
        <end position="48"/>
    </location>
</feature>
<evidence type="ECO:0000256" key="1">
    <source>
        <dbReference type="SAM" id="MobiDB-lite"/>
    </source>
</evidence>
<dbReference type="InterPro" id="IPR000219">
    <property type="entry name" value="DH_dom"/>
</dbReference>
<keyword evidence="4" id="KW-1185">Reference proteome</keyword>
<evidence type="ECO:0000313" key="4">
    <source>
        <dbReference type="Proteomes" id="UP000218334"/>
    </source>
</evidence>
<feature type="region of interest" description="Disordered" evidence="1">
    <location>
        <begin position="196"/>
        <end position="219"/>
    </location>
</feature>
<feature type="domain" description="DH" evidence="2">
    <location>
        <begin position="566"/>
        <end position="618"/>
    </location>
</feature>
<dbReference type="SUPFAM" id="SSF48065">
    <property type="entry name" value="DBL homology domain (DH-domain)"/>
    <property type="match status" value="1"/>
</dbReference>
<feature type="compositionally biased region" description="Low complexity" evidence="1">
    <location>
        <begin position="103"/>
        <end position="112"/>
    </location>
</feature>
<dbReference type="Gene3D" id="1.20.900.10">
    <property type="entry name" value="Dbl homology (DH) domain"/>
    <property type="match status" value="1"/>
</dbReference>
<dbReference type="PROSITE" id="PS50010">
    <property type="entry name" value="DH_2"/>
    <property type="match status" value="1"/>
</dbReference>
<evidence type="ECO:0000313" key="3">
    <source>
        <dbReference type="EMBL" id="PBK76515.1"/>
    </source>
</evidence>
<gene>
    <name evidence="3" type="ORF">ARMSODRAFT_228999</name>
</gene>
<feature type="compositionally biased region" description="Polar residues" evidence="1">
    <location>
        <begin position="1"/>
        <end position="45"/>
    </location>
</feature>
<dbReference type="PANTHER" id="PTHR12673:SF267">
    <property type="entry name" value="PROTEIN CBG10230"/>
    <property type="match status" value="1"/>
</dbReference>
<organism evidence="3 4">
    <name type="scientific">Armillaria solidipes</name>
    <dbReference type="NCBI Taxonomy" id="1076256"/>
    <lineage>
        <taxon>Eukaryota</taxon>
        <taxon>Fungi</taxon>
        <taxon>Dikarya</taxon>
        <taxon>Basidiomycota</taxon>
        <taxon>Agaricomycotina</taxon>
        <taxon>Agaricomycetes</taxon>
        <taxon>Agaricomycetidae</taxon>
        <taxon>Agaricales</taxon>
        <taxon>Marasmiineae</taxon>
        <taxon>Physalacriaceae</taxon>
        <taxon>Armillaria</taxon>
    </lineage>
</organism>
<dbReference type="AlphaFoldDB" id="A0A2H3C0B2"/>
<dbReference type="GO" id="GO:0005085">
    <property type="term" value="F:guanyl-nucleotide exchange factor activity"/>
    <property type="evidence" value="ECO:0007669"/>
    <property type="project" value="InterPro"/>
</dbReference>
<dbReference type="GO" id="GO:0005737">
    <property type="term" value="C:cytoplasm"/>
    <property type="evidence" value="ECO:0007669"/>
    <property type="project" value="TreeGrafter"/>
</dbReference>